<feature type="region of interest" description="Disordered" evidence="1">
    <location>
        <begin position="292"/>
        <end position="317"/>
    </location>
</feature>
<reference evidence="2 3" key="1">
    <citation type="journal article" date="2015" name="Nature">
        <title>rRNA introns, odd ribosomes, and small enigmatic genomes across a large radiation of phyla.</title>
        <authorList>
            <person name="Brown C.T."/>
            <person name="Hug L.A."/>
            <person name="Thomas B.C."/>
            <person name="Sharon I."/>
            <person name="Castelle C.J."/>
            <person name="Singh A."/>
            <person name="Wilkins M.J."/>
            <person name="Williams K.H."/>
            <person name="Banfield J.F."/>
        </authorList>
    </citation>
    <scope>NUCLEOTIDE SEQUENCE [LARGE SCALE GENOMIC DNA]</scope>
</reference>
<dbReference type="EMBL" id="LCPV01000038">
    <property type="protein sequence ID" value="KKW06373.1"/>
    <property type="molecule type" value="Genomic_DNA"/>
</dbReference>
<feature type="region of interest" description="Disordered" evidence="1">
    <location>
        <begin position="1"/>
        <end position="29"/>
    </location>
</feature>
<evidence type="ECO:0000256" key="1">
    <source>
        <dbReference type="SAM" id="MobiDB-lite"/>
    </source>
</evidence>
<dbReference type="Proteomes" id="UP000034589">
    <property type="component" value="Unassembled WGS sequence"/>
</dbReference>
<name>A0A0G1VIN2_9BACT</name>
<gene>
    <name evidence="2" type="ORF">UY39_C0038G0003</name>
</gene>
<accession>A0A0G1VIN2</accession>
<sequence>MAPKFEQPRRAREAPKERRRLHEARWADRADVPTADTDVAEADVPMAEIYRDKRQFEAYKKVGFHLKKESFLEMIERWEKDEKLTDTDRNMREEVRLEFVTRMGIVKSCEKLLTKDIFKGLRDADDRINRLVGELGEDWVLDLIKPRLINLVGEPDGTASLTDLWQSLRNFHGAYETRGFQKVYSRIEQYREKYGITPQKWAEIQRGGSLTETAGRAYKEFQKQHGILGRLWHAVPESWHAVKIGLAGRSEEQNSQVQRMRETRSHALEILGRIIGPDFQDVVDRAIKTGDKEKTESVLQKQEGGRSELARGLTERQLQSRHDKAWEQYVADNVKKNSANGYEKWLEETFQPDYKREANEETGGGWVAQLMMALFGIRMKNLKRPNFPARTARGAGGSAGGTT</sequence>
<proteinExistence type="predicted"/>
<evidence type="ECO:0000313" key="2">
    <source>
        <dbReference type="EMBL" id="KKW06373.1"/>
    </source>
</evidence>
<evidence type="ECO:0000313" key="3">
    <source>
        <dbReference type="Proteomes" id="UP000034589"/>
    </source>
</evidence>
<protein>
    <submittedName>
        <fullName evidence="2">Uncharacterized protein</fullName>
    </submittedName>
</protein>
<comment type="caution">
    <text evidence="2">The sequence shown here is derived from an EMBL/GenBank/DDBJ whole genome shotgun (WGS) entry which is preliminary data.</text>
</comment>
<feature type="compositionally biased region" description="Basic and acidic residues" evidence="1">
    <location>
        <begin position="1"/>
        <end position="16"/>
    </location>
</feature>
<organism evidence="2 3">
    <name type="scientific">Candidatus Kaiserbacteria bacterium GW2011_GWC2_49_12</name>
    <dbReference type="NCBI Taxonomy" id="1618675"/>
    <lineage>
        <taxon>Bacteria</taxon>
        <taxon>Candidatus Kaiseribacteriota</taxon>
    </lineage>
</organism>
<dbReference type="AlphaFoldDB" id="A0A0G1VIN2"/>